<protein>
    <submittedName>
        <fullName evidence="1">Uncharacterized protein</fullName>
    </submittedName>
</protein>
<accession>A0A4Q7LX26</accession>
<name>A0A4Q7LX26_9BURK</name>
<sequence length="408" mass="44745">MTAGPGHPGHRRSVVGRVVSWVAGGLLVLVMPVQAGEGPSDAPADAWVLGIRLDHHDDAAPLRAHGDDDEVRRRLDPRPGRNRAWIDDEVRAERRWGAWTLGALARSRVDIRVDASTLDLIGHVERDTAASPQHRAWNVDARAVGFAGRGLALGWQAGSLDAEADAGSGWLEVQGLQLTRWIEQRWSGEVVQDPADGRYAVHLQSWRRDDRQVAPFLAPPDPHGQALLLAGGLRWRFAPDWQLTASVHDLGWLRWRGIVEEQTVVSTDTEQRDADGRVMLAPLMQGQVRARRAWAAAPAGSQLRLEWRASARHHLSWTTRGGASGFGGPQFGWLTRLSPAHAVEWTALGPRWPVRRWGLTWQVFTQAMGSASGPGSTACSGWTIGLATDRLSADRRSLSGQLGWRACS</sequence>
<reference evidence="1 2" key="1">
    <citation type="submission" date="2019-02" db="EMBL/GenBank/DDBJ databases">
        <title>Genomic Encyclopedia of Type Strains, Phase IV (KMG-IV): sequencing the most valuable type-strain genomes for metagenomic binning, comparative biology and taxonomic classification.</title>
        <authorList>
            <person name="Goeker M."/>
        </authorList>
    </citation>
    <scope>NUCLEOTIDE SEQUENCE [LARGE SCALE GENOMIC DNA]</scope>
    <source>
        <strain evidence="1 2">DSM 10617</strain>
    </source>
</reference>
<dbReference type="AlphaFoldDB" id="A0A4Q7LX26"/>
<dbReference type="Proteomes" id="UP000293433">
    <property type="component" value="Unassembled WGS sequence"/>
</dbReference>
<evidence type="ECO:0000313" key="1">
    <source>
        <dbReference type="EMBL" id="RZS58788.1"/>
    </source>
</evidence>
<comment type="caution">
    <text evidence="1">The sequence shown here is derived from an EMBL/GenBank/DDBJ whole genome shotgun (WGS) entry which is preliminary data.</text>
</comment>
<keyword evidence="2" id="KW-1185">Reference proteome</keyword>
<evidence type="ECO:0000313" key="2">
    <source>
        <dbReference type="Proteomes" id="UP000293433"/>
    </source>
</evidence>
<dbReference type="EMBL" id="SGWV01000007">
    <property type="protein sequence ID" value="RZS58788.1"/>
    <property type="molecule type" value="Genomic_DNA"/>
</dbReference>
<organism evidence="1 2">
    <name type="scientific">Sphaerotilus mobilis</name>
    <dbReference type="NCBI Taxonomy" id="47994"/>
    <lineage>
        <taxon>Bacteria</taxon>
        <taxon>Pseudomonadati</taxon>
        <taxon>Pseudomonadota</taxon>
        <taxon>Betaproteobacteria</taxon>
        <taxon>Burkholderiales</taxon>
        <taxon>Sphaerotilaceae</taxon>
        <taxon>Sphaerotilus</taxon>
    </lineage>
</organism>
<gene>
    <name evidence="1" type="ORF">EV685_1088</name>
</gene>
<proteinExistence type="predicted"/>